<dbReference type="AlphaFoldDB" id="A0A0C3L112"/>
<evidence type="ECO:0000313" key="1">
    <source>
        <dbReference type="EMBL" id="KIO15422.1"/>
    </source>
</evidence>
<evidence type="ECO:0000313" key="2">
    <source>
        <dbReference type="Proteomes" id="UP000054248"/>
    </source>
</evidence>
<keyword evidence="2" id="KW-1185">Reference proteome</keyword>
<gene>
    <name evidence="1" type="ORF">M407DRAFT_247236</name>
</gene>
<accession>A0A0C3L112</accession>
<dbReference type="Proteomes" id="UP000054248">
    <property type="component" value="Unassembled WGS sequence"/>
</dbReference>
<proteinExistence type="predicted"/>
<reference evidence="1 2" key="1">
    <citation type="submission" date="2014-04" db="EMBL/GenBank/DDBJ databases">
        <authorList>
            <consortium name="DOE Joint Genome Institute"/>
            <person name="Kuo A."/>
            <person name="Girlanda M."/>
            <person name="Perotto S."/>
            <person name="Kohler A."/>
            <person name="Nagy L.G."/>
            <person name="Floudas D."/>
            <person name="Copeland A."/>
            <person name="Barry K.W."/>
            <person name="Cichocki N."/>
            <person name="Veneault-Fourrey C."/>
            <person name="LaButti K."/>
            <person name="Lindquist E.A."/>
            <person name="Lipzen A."/>
            <person name="Lundell T."/>
            <person name="Morin E."/>
            <person name="Murat C."/>
            <person name="Sun H."/>
            <person name="Tunlid A."/>
            <person name="Henrissat B."/>
            <person name="Grigoriev I.V."/>
            <person name="Hibbett D.S."/>
            <person name="Martin F."/>
            <person name="Nordberg H.P."/>
            <person name="Cantor M.N."/>
            <person name="Hua S.X."/>
        </authorList>
    </citation>
    <scope>NUCLEOTIDE SEQUENCE [LARGE SCALE GENOMIC DNA]</scope>
    <source>
        <strain evidence="1 2">MUT 4182</strain>
    </source>
</reference>
<protein>
    <submittedName>
        <fullName evidence="1">Uncharacterized protein</fullName>
    </submittedName>
</protein>
<dbReference type="HOGENOM" id="CLU_2559963_0_0_1"/>
<sequence>MPRSLISDGEYVKSAAVPQVHVHGRNRRTIGLESGERMARIVPSLLFFNVLSASSGHVSCKTCACYTTNPYTSPNPNRVRIL</sequence>
<name>A0A0C3L112_9AGAM</name>
<dbReference type="EMBL" id="KN824095">
    <property type="protein sequence ID" value="KIO15422.1"/>
    <property type="molecule type" value="Genomic_DNA"/>
</dbReference>
<reference evidence="2" key="2">
    <citation type="submission" date="2015-01" db="EMBL/GenBank/DDBJ databases">
        <title>Evolutionary Origins and Diversification of the Mycorrhizal Mutualists.</title>
        <authorList>
            <consortium name="DOE Joint Genome Institute"/>
            <consortium name="Mycorrhizal Genomics Consortium"/>
            <person name="Kohler A."/>
            <person name="Kuo A."/>
            <person name="Nagy L.G."/>
            <person name="Floudas D."/>
            <person name="Copeland A."/>
            <person name="Barry K.W."/>
            <person name="Cichocki N."/>
            <person name="Veneault-Fourrey C."/>
            <person name="LaButti K."/>
            <person name="Lindquist E.A."/>
            <person name="Lipzen A."/>
            <person name="Lundell T."/>
            <person name="Morin E."/>
            <person name="Murat C."/>
            <person name="Riley R."/>
            <person name="Ohm R."/>
            <person name="Sun H."/>
            <person name="Tunlid A."/>
            <person name="Henrissat B."/>
            <person name="Grigoriev I.V."/>
            <person name="Hibbett D.S."/>
            <person name="Martin F."/>
        </authorList>
    </citation>
    <scope>NUCLEOTIDE SEQUENCE [LARGE SCALE GENOMIC DNA]</scope>
    <source>
        <strain evidence="2">MUT 4182</strain>
    </source>
</reference>
<organism evidence="1 2">
    <name type="scientific">Tulasnella calospora MUT 4182</name>
    <dbReference type="NCBI Taxonomy" id="1051891"/>
    <lineage>
        <taxon>Eukaryota</taxon>
        <taxon>Fungi</taxon>
        <taxon>Dikarya</taxon>
        <taxon>Basidiomycota</taxon>
        <taxon>Agaricomycotina</taxon>
        <taxon>Agaricomycetes</taxon>
        <taxon>Cantharellales</taxon>
        <taxon>Tulasnellaceae</taxon>
        <taxon>Tulasnella</taxon>
    </lineage>
</organism>